<gene>
    <name evidence="2" type="ORF">G3M56_012465</name>
</gene>
<protein>
    <submittedName>
        <fullName evidence="2">Alpha/beta fold hydrolase</fullName>
    </submittedName>
</protein>
<reference evidence="2 3" key="1">
    <citation type="submission" date="2020-12" db="EMBL/GenBank/DDBJ databases">
        <title>Sulforoseuscoccus oceanibium gen. nov., sp. nov., a representative of the phylum Verrucomicrobia with special cytoplasmic membrane, and proposal of Sulforoseuscoccusaceae fam. nov.</title>
        <authorList>
            <person name="Xi F."/>
        </authorList>
    </citation>
    <scope>NUCLEOTIDE SEQUENCE [LARGE SCALE GENOMIC DNA]</scope>
    <source>
        <strain evidence="2 3">T37</strain>
    </source>
</reference>
<keyword evidence="2" id="KW-0378">Hydrolase</keyword>
<proteinExistence type="predicted"/>
<evidence type="ECO:0000259" key="1">
    <source>
        <dbReference type="Pfam" id="PF12697"/>
    </source>
</evidence>
<dbReference type="GO" id="GO:0016787">
    <property type="term" value="F:hydrolase activity"/>
    <property type="evidence" value="ECO:0007669"/>
    <property type="project" value="UniProtKB-KW"/>
</dbReference>
<dbReference type="Gene3D" id="3.40.50.1820">
    <property type="entry name" value="alpha/beta hydrolase"/>
    <property type="match status" value="1"/>
</dbReference>
<dbReference type="KEGG" id="soa:G3M56_012465"/>
<feature type="domain" description="AB hydrolase-1" evidence="1">
    <location>
        <begin position="31"/>
        <end position="137"/>
    </location>
</feature>
<dbReference type="RefSeq" id="WP_164364295.1">
    <property type="nucleotide sequence ID" value="NZ_CP066776.1"/>
</dbReference>
<dbReference type="InterPro" id="IPR029058">
    <property type="entry name" value="AB_hydrolase_fold"/>
</dbReference>
<dbReference type="Proteomes" id="UP000475117">
    <property type="component" value="Chromosome"/>
</dbReference>
<organism evidence="2 3">
    <name type="scientific">Sulfuriroseicoccus oceanibius</name>
    <dbReference type="NCBI Taxonomy" id="2707525"/>
    <lineage>
        <taxon>Bacteria</taxon>
        <taxon>Pseudomonadati</taxon>
        <taxon>Verrucomicrobiota</taxon>
        <taxon>Verrucomicrobiia</taxon>
        <taxon>Verrucomicrobiales</taxon>
        <taxon>Verrucomicrobiaceae</taxon>
        <taxon>Sulfuriroseicoccus</taxon>
    </lineage>
</organism>
<accession>A0A6B3L8K5</accession>
<dbReference type="SUPFAM" id="SSF53474">
    <property type="entry name" value="alpha/beta-Hydrolases"/>
    <property type="match status" value="1"/>
</dbReference>
<name>A0A6B3L8K5_9BACT</name>
<dbReference type="PANTHER" id="PTHR37946">
    <property type="entry name" value="SLL1969 PROTEIN"/>
    <property type="match status" value="1"/>
</dbReference>
<evidence type="ECO:0000313" key="3">
    <source>
        <dbReference type="Proteomes" id="UP000475117"/>
    </source>
</evidence>
<dbReference type="AlphaFoldDB" id="A0A6B3L8K5"/>
<sequence>MPRSALVLLLVIPLAQCTTPRPVAEPNGEVVVLLHGLARTSGSMKKMEKALRADGYQTINHDYPSTKNELPELATNSLAPVLERDDVAQAKAIHFVTHSMGGILVRQYLATHPKPPNLGRVVMLAPPNNGSEIVDKLGAQGWFKAIFGPGGCSLNTDHSNPPKQLGPVDYPVGVIAGDRVLNVITTFMVPGPDDGTVSVESSKLDGMHDHRVVHADHTFIMMKRQTIDLTRNFLKTGSFEGMD</sequence>
<keyword evidence="3" id="KW-1185">Reference proteome</keyword>
<dbReference type="EMBL" id="CP066776">
    <property type="protein sequence ID" value="QQL44683.1"/>
    <property type="molecule type" value="Genomic_DNA"/>
</dbReference>
<evidence type="ECO:0000313" key="2">
    <source>
        <dbReference type="EMBL" id="QQL44683.1"/>
    </source>
</evidence>
<dbReference type="InterPro" id="IPR000073">
    <property type="entry name" value="AB_hydrolase_1"/>
</dbReference>
<dbReference type="Pfam" id="PF12697">
    <property type="entry name" value="Abhydrolase_6"/>
    <property type="match status" value="1"/>
</dbReference>
<dbReference type="PANTHER" id="PTHR37946:SF1">
    <property type="entry name" value="SLL1969 PROTEIN"/>
    <property type="match status" value="1"/>
</dbReference>